<name>A0A2J7ZIK3_9CHLO</name>
<accession>A0A2J7ZIK3</accession>
<dbReference type="Pfam" id="PF07714">
    <property type="entry name" value="PK_Tyr_Ser-Thr"/>
    <property type="match status" value="1"/>
</dbReference>
<feature type="domain" description="Protein kinase" evidence="1">
    <location>
        <begin position="93"/>
        <end position="236"/>
    </location>
</feature>
<dbReference type="Gene3D" id="1.10.510.10">
    <property type="entry name" value="Transferase(Phosphotransferase) domain 1"/>
    <property type="match status" value="1"/>
</dbReference>
<protein>
    <recommendedName>
        <fullName evidence="1">Protein kinase domain-containing protein</fullName>
    </recommendedName>
</protein>
<dbReference type="AlphaFoldDB" id="A0A2J7ZIK3"/>
<evidence type="ECO:0000313" key="2">
    <source>
        <dbReference type="EMBL" id="PNH00101.1"/>
    </source>
</evidence>
<dbReference type="InterPro" id="IPR001245">
    <property type="entry name" value="Ser-Thr/Tyr_kinase_cat_dom"/>
</dbReference>
<evidence type="ECO:0000313" key="3">
    <source>
        <dbReference type="Proteomes" id="UP000236333"/>
    </source>
</evidence>
<keyword evidence="3" id="KW-1185">Reference proteome</keyword>
<reference evidence="2 3" key="1">
    <citation type="journal article" date="2017" name="Mol. Biol. Evol.">
        <title>The 4-celled Tetrabaena socialis nuclear genome reveals the essential components for genetic control of cell number at the origin of multicellularity in the volvocine lineage.</title>
        <authorList>
            <person name="Featherston J."/>
            <person name="Arakaki Y."/>
            <person name="Hanschen E.R."/>
            <person name="Ferris P.J."/>
            <person name="Michod R.E."/>
            <person name="Olson B.J.S.C."/>
            <person name="Nozaki H."/>
            <person name="Durand P.M."/>
        </authorList>
    </citation>
    <scope>NUCLEOTIDE SEQUENCE [LARGE SCALE GENOMIC DNA]</scope>
    <source>
        <strain evidence="2 3">NIES-571</strain>
    </source>
</reference>
<feature type="non-terminal residue" evidence="2">
    <location>
        <position position="236"/>
    </location>
</feature>
<dbReference type="EMBL" id="PGGS01001710">
    <property type="protein sequence ID" value="PNH00101.1"/>
    <property type="molecule type" value="Genomic_DNA"/>
</dbReference>
<dbReference type="InterPro" id="IPR000719">
    <property type="entry name" value="Prot_kinase_dom"/>
</dbReference>
<comment type="caution">
    <text evidence="2">The sequence shown here is derived from an EMBL/GenBank/DDBJ whole genome shotgun (WGS) entry which is preliminary data.</text>
</comment>
<organism evidence="2 3">
    <name type="scientific">Tetrabaena socialis</name>
    <dbReference type="NCBI Taxonomy" id="47790"/>
    <lineage>
        <taxon>Eukaryota</taxon>
        <taxon>Viridiplantae</taxon>
        <taxon>Chlorophyta</taxon>
        <taxon>core chlorophytes</taxon>
        <taxon>Chlorophyceae</taxon>
        <taxon>CS clade</taxon>
        <taxon>Chlamydomonadales</taxon>
        <taxon>Tetrabaenaceae</taxon>
        <taxon>Tetrabaena</taxon>
    </lineage>
</organism>
<dbReference type="InterPro" id="IPR011009">
    <property type="entry name" value="Kinase-like_dom_sf"/>
</dbReference>
<sequence>MSLGKQETPNGSVGIITEDATVFETFVALDPPPREPAVPEAVPEPAVVQSSESASSLGPVKTPVTEKHEVAVKGRKAFQWSLPSYLWGALAVLVVVEVLAGGKADMATKIGSAGGTYTYFIRSVREQGSMADEGPRIDGILVGHGADHSETAVSGKAFDEPSGRASQSPAALAVHGYEVRLVLEYCDKGCLRDALDGDAFLSAEGVNYRGVLDTAADIAKAMLHLHLVDLLHGDLK</sequence>
<dbReference type="Proteomes" id="UP000236333">
    <property type="component" value="Unassembled WGS sequence"/>
</dbReference>
<dbReference type="GO" id="GO:0004672">
    <property type="term" value="F:protein kinase activity"/>
    <property type="evidence" value="ECO:0007669"/>
    <property type="project" value="InterPro"/>
</dbReference>
<dbReference type="GO" id="GO:0005524">
    <property type="term" value="F:ATP binding"/>
    <property type="evidence" value="ECO:0007669"/>
    <property type="project" value="InterPro"/>
</dbReference>
<dbReference type="SUPFAM" id="SSF56112">
    <property type="entry name" value="Protein kinase-like (PK-like)"/>
    <property type="match status" value="1"/>
</dbReference>
<proteinExistence type="predicted"/>
<gene>
    <name evidence="2" type="ORF">TSOC_014093</name>
</gene>
<evidence type="ECO:0000259" key="1">
    <source>
        <dbReference type="PROSITE" id="PS50011"/>
    </source>
</evidence>
<dbReference type="PROSITE" id="PS50011">
    <property type="entry name" value="PROTEIN_KINASE_DOM"/>
    <property type="match status" value="1"/>
</dbReference>